<evidence type="ECO:0000256" key="2">
    <source>
        <dbReference type="SAM" id="Phobius"/>
    </source>
</evidence>
<evidence type="ECO:0000256" key="1">
    <source>
        <dbReference type="ARBA" id="ARBA00009670"/>
    </source>
</evidence>
<dbReference type="Gene3D" id="1.10.510.10">
    <property type="entry name" value="Transferase(Phosphotransferase) domain 1"/>
    <property type="match status" value="1"/>
</dbReference>
<dbReference type="InterPro" id="IPR000719">
    <property type="entry name" value="Prot_kinase_dom"/>
</dbReference>
<dbReference type="InterPro" id="IPR050154">
    <property type="entry name" value="UbiB_kinase"/>
</dbReference>
<keyword evidence="5" id="KW-1185">Reference proteome</keyword>
<feature type="transmembrane region" description="Helical" evidence="2">
    <location>
        <begin position="622"/>
        <end position="645"/>
    </location>
</feature>
<comment type="similarity">
    <text evidence="1">Belongs to the protein kinase superfamily. ADCK protein kinase family.</text>
</comment>
<keyword evidence="2" id="KW-1133">Transmembrane helix</keyword>
<dbReference type="SUPFAM" id="SSF56112">
    <property type="entry name" value="Protein kinase-like (PK-like)"/>
    <property type="match status" value="1"/>
</dbReference>
<dbReference type="PROSITE" id="PS50011">
    <property type="entry name" value="PROTEIN_KINASE_DOM"/>
    <property type="match status" value="1"/>
</dbReference>
<feature type="domain" description="Protein kinase" evidence="3">
    <location>
        <begin position="217"/>
        <end position="551"/>
    </location>
</feature>
<dbReference type="Pfam" id="PF03109">
    <property type="entry name" value="ABC1"/>
    <property type="match status" value="1"/>
</dbReference>
<keyword evidence="2" id="KW-0812">Transmembrane</keyword>
<dbReference type="InterPro" id="IPR004147">
    <property type="entry name" value="ABC1_dom"/>
</dbReference>
<proteinExistence type="inferred from homology"/>
<sequence>MQIIGEVMLIALATIVIVLLIGAFARRVLGVRIGAIRIILAGVLALGAEVGFESQAVWGSRTYNPALLLVQFGVVLFVATTFLVVAELLVPQGSVPGPGHIVRAARSTSARARRYSELVRIATRHKLVPFKLNTEQTSAGAAERTRQAVALRAALEDAGGAFIKLGQLLSTRTDVLPVEFTTALASLQQTVPPVPWAEIAPTLEAELGAPVSAVFATIDPVPVAAASIGQVHAAELPTGERVAVKVQRPGIVPLVERDVDITRRVAKRLGETATWARRFGIEDLAESLTDNLLDEIDYRIEATNVAALAVIQERYPAARRVRIPRLHRSLSSRRVLVMEFVEGCTLSDPAAVSALTDEVRAGLAARLFDTTLTQIIDDGVFHSDLHPGNVMVTPDAELALLDFGSVGRLDSEVRAQVADLLLAFSRSDSVAFADALIAFVDLPDDVDEFALRRQIGDFLSRRLGPGAALDASAFAEVMAVLSAHGLSAPPQLTVAFRAVATVEGTLRVLSPDFDLVDAASDYAKERVTRAQRPSAIIRTAADELTALIPLARRLPHRIDRITGSLADGRLAVNVRLLADKRDRALVREFLNLAAITFLAGVFGIMAAMLLTSTVGPRINDTLTLYQLFGYLLVVVSGVLTLRVVFDVFRRRQRRD</sequence>
<feature type="transmembrane region" description="Helical" evidence="2">
    <location>
        <begin position="589"/>
        <end position="610"/>
    </location>
</feature>
<comment type="caution">
    <text evidence="4">The sequence shown here is derived from an EMBL/GenBank/DDBJ whole genome shotgun (WGS) entry which is preliminary data.</text>
</comment>
<dbReference type="EMBL" id="JASXSZ010000001">
    <property type="protein sequence ID" value="MDL9977826.1"/>
    <property type="molecule type" value="Genomic_DNA"/>
</dbReference>
<feature type="transmembrane region" description="Helical" evidence="2">
    <location>
        <begin position="29"/>
        <end position="48"/>
    </location>
</feature>
<evidence type="ECO:0000313" key="4">
    <source>
        <dbReference type="EMBL" id="MDL9977826.1"/>
    </source>
</evidence>
<evidence type="ECO:0000313" key="5">
    <source>
        <dbReference type="Proteomes" id="UP001235064"/>
    </source>
</evidence>
<feature type="transmembrane region" description="Helical" evidence="2">
    <location>
        <begin position="6"/>
        <end position="24"/>
    </location>
</feature>
<dbReference type="InterPro" id="IPR011009">
    <property type="entry name" value="Kinase-like_dom_sf"/>
</dbReference>
<keyword evidence="2" id="KW-0472">Membrane</keyword>
<dbReference type="Proteomes" id="UP001235064">
    <property type="component" value="Unassembled WGS sequence"/>
</dbReference>
<dbReference type="PANTHER" id="PTHR10566:SF113">
    <property type="entry name" value="PROTEIN ACTIVITY OF BC1 COMPLEX KINASE 7, CHLOROPLASTIC"/>
    <property type="match status" value="1"/>
</dbReference>
<dbReference type="RefSeq" id="WP_286287798.1">
    <property type="nucleotide sequence ID" value="NZ_JASXSZ010000001.1"/>
</dbReference>
<gene>
    <name evidence="4" type="ORF">QSV35_00645</name>
</gene>
<dbReference type="PANTHER" id="PTHR10566">
    <property type="entry name" value="CHAPERONE-ACTIVITY OF BC1 COMPLEX CABC1 -RELATED"/>
    <property type="match status" value="1"/>
</dbReference>
<evidence type="ECO:0000259" key="3">
    <source>
        <dbReference type="PROSITE" id="PS50011"/>
    </source>
</evidence>
<protein>
    <submittedName>
        <fullName evidence="4">AarF/UbiB family protein</fullName>
    </submittedName>
</protein>
<feature type="transmembrane region" description="Helical" evidence="2">
    <location>
        <begin position="68"/>
        <end position="90"/>
    </location>
</feature>
<name>A0ABT7MTP8_9MICO</name>
<reference evidence="4 5" key="1">
    <citation type="submission" date="2023-06" db="EMBL/GenBank/DDBJ databases">
        <title>Microbacterium sp. nov., isolated from a waste landfill.</title>
        <authorList>
            <person name="Wen W."/>
        </authorList>
    </citation>
    <scope>NUCLEOTIDE SEQUENCE [LARGE SCALE GENOMIC DNA]</scope>
    <source>
        <strain evidence="4 5">ASV49</strain>
    </source>
</reference>
<accession>A0ABT7MTP8</accession>
<dbReference type="CDD" id="cd05121">
    <property type="entry name" value="ABC1_ADCK3-like"/>
    <property type="match status" value="1"/>
</dbReference>
<organism evidence="4 5">
    <name type="scientific">Microbacterium candidum</name>
    <dbReference type="NCBI Taxonomy" id="3041922"/>
    <lineage>
        <taxon>Bacteria</taxon>
        <taxon>Bacillati</taxon>
        <taxon>Actinomycetota</taxon>
        <taxon>Actinomycetes</taxon>
        <taxon>Micrococcales</taxon>
        <taxon>Microbacteriaceae</taxon>
        <taxon>Microbacterium</taxon>
    </lineage>
</organism>